<dbReference type="PANTHER" id="PTHR34580">
    <property type="match status" value="1"/>
</dbReference>
<dbReference type="PIRSF" id="PIRSF016838">
    <property type="entry name" value="PafC"/>
    <property type="match status" value="1"/>
</dbReference>
<dbReference type="PANTHER" id="PTHR34580:SF3">
    <property type="entry name" value="PROTEIN PAFB"/>
    <property type="match status" value="1"/>
</dbReference>
<proteinExistence type="predicted"/>
<dbReference type="InterPro" id="IPR013196">
    <property type="entry name" value="HTH_11"/>
</dbReference>
<dbReference type="GO" id="GO:0003700">
    <property type="term" value="F:DNA-binding transcription factor activity"/>
    <property type="evidence" value="ECO:0007669"/>
    <property type="project" value="InterPro"/>
</dbReference>
<evidence type="ECO:0000313" key="4">
    <source>
        <dbReference type="EMBL" id="SEK25107.1"/>
    </source>
</evidence>
<keyword evidence="5" id="KW-1185">Reference proteome</keyword>
<dbReference type="InterPro" id="IPR028349">
    <property type="entry name" value="PafC-like"/>
</dbReference>
<evidence type="ECO:0000256" key="2">
    <source>
        <dbReference type="ARBA" id="ARBA00023163"/>
    </source>
</evidence>
<keyword evidence="2" id="KW-0804">Transcription</keyword>
<gene>
    <name evidence="4" type="ORF">SAMN05414137_101245</name>
</gene>
<dbReference type="GO" id="GO:0003677">
    <property type="term" value="F:DNA binding"/>
    <property type="evidence" value="ECO:0007669"/>
    <property type="project" value="UniProtKB-KW"/>
</dbReference>
<dbReference type="InterPro" id="IPR051534">
    <property type="entry name" value="CBASS_pafABC_assoc_protein"/>
</dbReference>
<dbReference type="InterPro" id="IPR001034">
    <property type="entry name" value="DeoR_HTH"/>
</dbReference>
<dbReference type="Pfam" id="PF25583">
    <property type="entry name" value="WCX"/>
    <property type="match status" value="1"/>
</dbReference>
<evidence type="ECO:0000259" key="3">
    <source>
        <dbReference type="PROSITE" id="PS51000"/>
    </source>
</evidence>
<dbReference type="InterPro" id="IPR057727">
    <property type="entry name" value="WCX_dom"/>
</dbReference>
<dbReference type="AlphaFoldDB" id="A0A1H7FIM8"/>
<dbReference type="Proteomes" id="UP000183015">
    <property type="component" value="Unassembled WGS sequence"/>
</dbReference>
<dbReference type="InterPro" id="IPR036388">
    <property type="entry name" value="WH-like_DNA-bd_sf"/>
</dbReference>
<dbReference type="InterPro" id="IPR026881">
    <property type="entry name" value="WYL_dom"/>
</dbReference>
<organism evidence="4 5">
    <name type="scientific">Streptacidiphilus jiangxiensis</name>
    <dbReference type="NCBI Taxonomy" id="235985"/>
    <lineage>
        <taxon>Bacteria</taxon>
        <taxon>Bacillati</taxon>
        <taxon>Actinomycetota</taxon>
        <taxon>Actinomycetes</taxon>
        <taxon>Kitasatosporales</taxon>
        <taxon>Streptomycetaceae</taxon>
        <taxon>Streptacidiphilus</taxon>
    </lineage>
</organism>
<dbReference type="EMBL" id="FOAZ01000001">
    <property type="protein sequence ID" value="SEK25107.1"/>
    <property type="molecule type" value="Genomic_DNA"/>
</dbReference>
<evidence type="ECO:0000256" key="1">
    <source>
        <dbReference type="ARBA" id="ARBA00023015"/>
    </source>
</evidence>
<dbReference type="STRING" id="235985.SAMN05414137_101245"/>
<dbReference type="Pfam" id="PF08279">
    <property type="entry name" value="HTH_11"/>
    <property type="match status" value="1"/>
</dbReference>
<keyword evidence="1" id="KW-0805">Transcription regulation</keyword>
<protein>
    <submittedName>
        <fullName evidence="4">Predicted DNA-binding transcriptional regulator YafY, contains an HTH and WYL domains</fullName>
    </submittedName>
</protein>
<dbReference type="SUPFAM" id="SSF46785">
    <property type="entry name" value="Winged helix' DNA-binding domain"/>
    <property type="match status" value="1"/>
</dbReference>
<sequence length="316" mass="34362">MTHPVSRVLALLELLQARPGLTAAQLAERLEVDERTVRRYVDRLADLGIPVQAARGRYGGYRLLPGYRLPPLMLSGDEAVAVVLGLLAAHGEGLLPVEQAAASAALAKIQRVLPPELRERVAAVARGVEVAGSGARVSDTAVLVALAEAAGRQRRVRLAYRSAKGAESERELDPYGLVLHPPRWYVTGLDHRSGELRVFRLDRIVAVEPGEEPFTPPPGFDAVAHVRRTLATAPYAHEVEVLLHTTLEQARSRIPSSTVTLSGTEDGSVRLRTRVERLDGTAALLAGLGWPFTVVRPDGLREEVRALARRLEQWTG</sequence>
<accession>A0A1H7FIM8</accession>
<dbReference type="eggNOG" id="COG2378">
    <property type="taxonomic scope" value="Bacteria"/>
</dbReference>
<dbReference type="Gene3D" id="1.10.10.10">
    <property type="entry name" value="Winged helix-like DNA-binding domain superfamily/Winged helix DNA-binding domain"/>
    <property type="match status" value="1"/>
</dbReference>
<evidence type="ECO:0000313" key="5">
    <source>
        <dbReference type="Proteomes" id="UP000183015"/>
    </source>
</evidence>
<dbReference type="Pfam" id="PF13280">
    <property type="entry name" value="WYL"/>
    <property type="match status" value="1"/>
</dbReference>
<feature type="domain" description="HTH deoR-type" evidence="3">
    <location>
        <begin position="4"/>
        <end position="63"/>
    </location>
</feature>
<dbReference type="PROSITE" id="PS51000">
    <property type="entry name" value="HTH_DEOR_2"/>
    <property type="match status" value="1"/>
</dbReference>
<reference evidence="5" key="1">
    <citation type="submission" date="2016-10" db="EMBL/GenBank/DDBJ databases">
        <authorList>
            <person name="Varghese N."/>
        </authorList>
    </citation>
    <scope>NUCLEOTIDE SEQUENCE [LARGE SCALE GENOMIC DNA]</scope>
    <source>
        <strain evidence="5">DSM 45096 / BCRC 16803 / CGMCC 4.1857 / CIP 109030 / JCM 12277 / KCTC 19219 / NBRC 100920 / 33214</strain>
    </source>
</reference>
<name>A0A1H7FIM8_STRJI</name>
<dbReference type="PROSITE" id="PS52050">
    <property type="entry name" value="WYL"/>
    <property type="match status" value="1"/>
</dbReference>
<keyword evidence="4" id="KW-0238">DNA-binding</keyword>
<dbReference type="OrthoDB" id="3616433at2"/>
<dbReference type="RefSeq" id="WP_042442446.1">
    <property type="nucleotide sequence ID" value="NZ_BBPN01000002.1"/>
</dbReference>
<dbReference type="InterPro" id="IPR036390">
    <property type="entry name" value="WH_DNA-bd_sf"/>
</dbReference>